<protein>
    <submittedName>
        <fullName evidence="9">RDD family</fullName>
    </submittedName>
</protein>
<dbReference type="InterPro" id="IPR051791">
    <property type="entry name" value="Pra-immunoreactive"/>
</dbReference>
<feature type="region of interest" description="Disordered" evidence="6">
    <location>
        <begin position="1"/>
        <end position="38"/>
    </location>
</feature>
<evidence type="ECO:0000259" key="8">
    <source>
        <dbReference type="Pfam" id="PF06271"/>
    </source>
</evidence>
<reference evidence="9 10" key="1">
    <citation type="submission" date="2018-06" db="EMBL/GenBank/DDBJ databases">
        <authorList>
            <consortium name="Pathogen Informatics"/>
            <person name="Doyle S."/>
        </authorList>
    </citation>
    <scope>NUCLEOTIDE SEQUENCE [LARGE SCALE GENOMIC DNA]</scope>
    <source>
        <strain evidence="9 10">NCTC10293</strain>
    </source>
</reference>
<evidence type="ECO:0000256" key="4">
    <source>
        <dbReference type="ARBA" id="ARBA00022989"/>
    </source>
</evidence>
<feature type="transmembrane region" description="Helical" evidence="7">
    <location>
        <begin position="99"/>
        <end position="121"/>
    </location>
</feature>
<evidence type="ECO:0000256" key="7">
    <source>
        <dbReference type="SAM" id="Phobius"/>
    </source>
</evidence>
<evidence type="ECO:0000313" key="9">
    <source>
        <dbReference type="EMBL" id="STZ10671.1"/>
    </source>
</evidence>
<feature type="compositionally biased region" description="Polar residues" evidence="6">
    <location>
        <begin position="1"/>
        <end position="36"/>
    </location>
</feature>
<accession>A0A378R7W5</accession>
<evidence type="ECO:0000313" key="10">
    <source>
        <dbReference type="Proteomes" id="UP000255279"/>
    </source>
</evidence>
<feature type="domain" description="RDD" evidence="8">
    <location>
        <begin position="49"/>
        <end position="209"/>
    </location>
</feature>
<dbReference type="InterPro" id="IPR010432">
    <property type="entry name" value="RDD"/>
</dbReference>
<keyword evidence="2" id="KW-1003">Cell membrane</keyword>
<comment type="subcellular location">
    <subcellularLocation>
        <location evidence="1">Cell membrane</location>
        <topology evidence="1">Multi-pass membrane protein</topology>
    </subcellularLocation>
</comment>
<keyword evidence="3 7" id="KW-0812">Transmembrane</keyword>
<evidence type="ECO:0000256" key="2">
    <source>
        <dbReference type="ARBA" id="ARBA00022475"/>
    </source>
</evidence>
<dbReference type="Proteomes" id="UP000255279">
    <property type="component" value="Unassembled WGS sequence"/>
</dbReference>
<organism evidence="9 10">
    <name type="scientific">Moraxella caviae</name>
    <dbReference type="NCBI Taxonomy" id="34060"/>
    <lineage>
        <taxon>Bacteria</taxon>
        <taxon>Pseudomonadati</taxon>
        <taxon>Pseudomonadota</taxon>
        <taxon>Gammaproteobacteria</taxon>
        <taxon>Moraxellales</taxon>
        <taxon>Moraxellaceae</taxon>
        <taxon>Moraxella</taxon>
    </lineage>
</organism>
<evidence type="ECO:0000256" key="6">
    <source>
        <dbReference type="SAM" id="MobiDB-lite"/>
    </source>
</evidence>
<dbReference type="Pfam" id="PF06271">
    <property type="entry name" value="RDD"/>
    <property type="match status" value="1"/>
</dbReference>
<dbReference type="PANTHER" id="PTHR36115:SF10">
    <property type="entry name" value="RDD DOMAIN-CONTAINING PROTEIN"/>
    <property type="match status" value="1"/>
</dbReference>
<feature type="transmembrane region" description="Helical" evidence="7">
    <location>
        <begin position="155"/>
        <end position="173"/>
    </location>
</feature>
<keyword evidence="4 7" id="KW-1133">Transmembrane helix</keyword>
<dbReference type="PANTHER" id="PTHR36115">
    <property type="entry name" value="PROLINE-RICH ANTIGEN HOMOLOG-RELATED"/>
    <property type="match status" value="1"/>
</dbReference>
<gene>
    <name evidence="9" type="ORF">NCTC10293_01024</name>
</gene>
<evidence type="ECO:0000256" key="1">
    <source>
        <dbReference type="ARBA" id="ARBA00004651"/>
    </source>
</evidence>
<feature type="transmembrane region" description="Helical" evidence="7">
    <location>
        <begin position="57"/>
        <end position="79"/>
    </location>
</feature>
<proteinExistence type="predicted"/>
<evidence type="ECO:0000256" key="5">
    <source>
        <dbReference type="ARBA" id="ARBA00023136"/>
    </source>
</evidence>
<sequence>MCYNSSFNQPAYFSNQPTNQTNAMTRQTKKSSTAHTQPAAHLDDEVKIAKPLVRLAALLYDGMLILSMLFLTSLVLTVIGTQLLMDTGTAAADAQTLPAWYQNGVMTPMAVLTLVGFYGVFWRKTGQTLGMQTWRLKTVTTDGQLLDWRASFVRIIYACLLPMLCAIIGTLVYGGRLAAVGSAFLGLLCNYAVCWFNARGFAAHDILSNTMTLKVPKIAHEGIFASLKKRGK</sequence>
<evidence type="ECO:0000256" key="3">
    <source>
        <dbReference type="ARBA" id="ARBA00022692"/>
    </source>
</evidence>
<dbReference type="EMBL" id="UGQE01000001">
    <property type="protein sequence ID" value="STZ10671.1"/>
    <property type="molecule type" value="Genomic_DNA"/>
</dbReference>
<name>A0A378R7W5_9GAMM</name>
<keyword evidence="5 7" id="KW-0472">Membrane</keyword>
<feature type="transmembrane region" description="Helical" evidence="7">
    <location>
        <begin position="179"/>
        <end position="198"/>
    </location>
</feature>
<dbReference type="AlphaFoldDB" id="A0A378R7W5"/>
<dbReference type="GO" id="GO:0005886">
    <property type="term" value="C:plasma membrane"/>
    <property type="evidence" value="ECO:0007669"/>
    <property type="project" value="UniProtKB-SubCell"/>
</dbReference>